<name>A0A6G1BPT5_9ORYZ</name>
<dbReference type="Pfam" id="PF03108">
    <property type="entry name" value="DBD_Tnp_Mut"/>
    <property type="match status" value="1"/>
</dbReference>
<dbReference type="InterPro" id="IPR004332">
    <property type="entry name" value="Transposase_MuDR"/>
</dbReference>
<protein>
    <recommendedName>
        <fullName evidence="1">Transposase MuDR plant domain-containing protein</fullName>
    </recommendedName>
</protein>
<organism evidence="2 3">
    <name type="scientific">Oryza meyeriana var. granulata</name>
    <dbReference type="NCBI Taxonomy" id="110450"/>
    <lineage>
        <taxon>Eukaryota</taxon>
        <taxon>Viridiplantae</taxon>
        <taxon>Streptophyta</taxon>
        <taxon>Embryophyta</taxon>
        <taxon>Tracheophyta</taxon>
        <taxon>Spermatophyta</taxon>
        <taxon>Magnoliopsida</taxon>
        <taxon>Liliopsida</taxon>
        <taxon>Poales</taxon>
        <taxon>Poaceae</taxon>
        <taxon>BOP clade</taxon>
        <taxon>Oryzoideae</taxon>
        <taxon>Oryzeae</taxon>
        <taxon>Oryzinae</taxon>
        <taxon>Oryza</taxon>
        <taxon>Oryza meyeriana</taxon>
    </lineage>
</organism>
<accession>A0A6G1BPT5</accession>
<evidence type="ECO:0000313" key="3">
    <source>
        <dbReference type="Proteomes" id="UP000479710"/>
    </source>
</evidence>
<keyword evidence="3" id="KW-1185">Reference proteome</keyword>
<sequence length="82" mass="9658">MSPEVMKELQDVAIPVNDAIPDEPLRAWDRDDSDMNVDTVYPNMNQMTMVARQHAIKHEFELGTEKSDKERFRVYCKAKRFK</sequence>
<dbReference type="OrthoDB" id="696368at2759"/>
<dbReference type="AlphaFoldDB" id="A0A6G1BPT5"/>
<comment type="caution">
    <text evidence="2">The sequence shown here is derived from an EMBL/GenBank/DDBJ whole genome shotgun (WGS) entry which is preliminary data.</text>
</comment>
<dbReference type="EMBL" id="SPHZ02000012">
    <property type="protein sequence ID" value="KAF0889852.1"/>
    <property type="molecule type" value="Genomic_DNA"/>
</dbReference>
<evidence type="ECO:0000313" key="2">
    <source>
        <dbReference type="EMBL" id="KAF0889852.1"/>
    </source>
</evidence>
<dbReference type="Proteomes" id="UP000479710">
    <property type="component" value="Unassembled WGS sequence"/>
</dbReference>
<evidence type="ECO:0000259" key="1">
    <source>
        <dbReference type="Pfam" id="PF03108"/>
    </source>
</evidence>
<feature type="domain" description="Transposase MuDR plant" evidence="1">
    <location>
        <begin position="35"/>
        <end position="79"/>
    </location>
</feature>
<proteinExistence type="predicted"/>
<gene>
    <name evidence="2" type="ORF">E2562_033241</name>
</gene>
<reference evidence="2 3" key="1">
    <citation type="submission" date="2019-11" db="EMBL/GenBank/DDBJ databases">
        <title>Whole genome sequence of Oryza granulata.</title>
        <authorList>
            <person name="Li W."/>
        </authorList>
    </citation>
    <scope>NUCLEOTIDE SEQUENCE [LARGE SCALE GENOMIC DNA]</scope>
    <source>
        <strain evidence="3">cv. Menghai</strain>
        <tissue evidence="2">Leaf</tissue>
    </source>
</reference>